<gene>
    <name evidence="2" type="ORF">QR90_06535</name>
</gene>
<dbReference type="Gene3D" id="3.40.50.150">
    <property type="entry name" value="Vaccinia Virus protein VP39"/>
    <property type="match status" value="1"/>
</dbReference>
<dbReference type="PANTHER" id="PTHR43591">
    <property type="entry name" value="METHYLTRANSFERASE"/>
    <property type="match status" value="1"/>
</dbReference>
<evidence type="ECO:0000259" key="1">
    <source>
        <dbReference type="Pfam" id="PF08241"/>
    </source>
</evidence>
<dbReference type="Proteomes" id="UP000030634">
    <property type="component" value="Chromosome"/>
</dbReference>
<accession>A0A0A7KF87</accession>
<evidence type="ECO:0000313" key="2">
    <source>
        <dbReference type="EMBL" id="AIZ44827.1"/>
    </source>
</evidence>
<organism evidence="2 3">
    <name type="scientific">Deinococcus radiopugnans</name>
    <dbReference type="NCBI Taxonomy" id="57497"/>
    <lineage>
        <taxon>Bacteria</taxon>
        <taxon>Thermotogati</taxon>
        <taxon>Deinococcota</taxon>
        <taxon>Deinococci</taxon>
        <taxon>Deinococcales</taxon>
        <taxon>Deinococcaceae</taxon>
        <taxon>Deinococcus</taxon>
    </lineage>
</organism>
<reference evidence="3" key="1">
    <citation type="submission" date="2014-11" db="EMBL/GenBank/DDBJ databases">
        <title>Hymenobacter sp. DG25B genome submission.</title>
        <authorList>
            <person name="Jung H.-Y."/>
            <person name="Kim M.K."/>
            <person name="Srinivasan S."/>
            <person name="Lim S."/>
        </authorList>
    </citation>
    <scope>NUCLEOTIDE SEQUENCE [LARGE SCALE GENOMIC DNA]</scope>
    <source>
        <strain evidence="3">DY59</strain>
    </source>
</reference>
<dbReference type="CDD" id="cd02440">
    <property type="entry name" value="AdoMet_MTases"/>
    <property type="match status" value="1"/>
</dbReference>
<dbReference type="InterPro" id="IPR029063">
    <property type="entry name" value="SAM-dependent_MTases_sf"/>
</dbReference>
<protein>
    <recommendedName>
        <fullName evidence="1">Methyltransferase type 11 domain-containing protein</fullName>
    </recommendedName>
</protein>
<evidence type="ECO:0000313" key="3">
    <source>
        <dbReference type="Proteomes" id="UP000030634"/>
    </source>
</evidence>
<feature type="domain" description="Methyltransferase type 11" evidence="1">
    <location>
        <begin position="51"/>
        <end position="143"/>
    </location>
</feature>
<dbReference type="InterPro" id="IPR013216">
    <property type="entry name" value="Methyltransf_11"/>
</dbReference>
<name>A0A0A7KF87_9DEIO</name>
<dbReference type="KEGG" id="dsw:QR90_06535"/>
<dbReference type="STRING" id="1182571.QR90_06535"/>
<dbReference type="Pfam" id="PF08241">
    <property type="entry name" value="Methyltransf_11"/>
    <property type="match status" value="1"/>
</dbReference>
<dbReference type="EMBL" id="CP010028">
    <property type="protein sequence ID" value="AIZ44827.1"/>
    <property type="molecule type" value="Genomic_DNA"/>
</dbReference>
<sequence length="266" mass="28523">MSSSPAEVAAQYATERHLRTRIQTHERHGVGPGLEGTVDRLLALSGDEAVLDVGTGPGDFPGRLRAEGHQGRIVGLDFSAGMVERASGEYPNVEFQQGDAAALPFADASFDVVTARHMLYHVPDVEAALAEFRRVLKPGGRFLAVTNAEGYMAELWDAVAEAGQAEPAVNALLDSKAGSAVFSETQGERLVQAAFGNVQLDFIENALVFTTPEPVLTYLESMPALQNLAPETLGRARAALTQAVMARIQGGEWHVSKRVVFISARR</sequence>
<dbReference type="GO" id="GO:0008757">
    <property type="term" value="F:S-adenosylmethionine-dependent methyltransferase activity"/>
    <property type="evidence" value="ECO:0007669"/>
    <property type="project" value="InterPro"/>
</dbReference>
<dbReference type="AlphaFoldDB" id="A0A0A7KF87"/>
<proteinExistence type="predicted"/>
<dbReference type="RefSeq" id="WP_039683196.1">
    <property type="nucleotide sequence ID" value="NZ_CP010028.1"/>
</dbReference>
<dbReference type="HOGENOM" id="CLU_064447_0_0_0"/>
<dbReference type="SUPFAM" id="SSF53335">
    <property type="entry name" value="S-adenosyl-L-methionine-dependent methyltransferases"/>
    <property type="match status" value="1"/>
</dbReference>
<dbReference type="PANTHER" id="PTHR43591:SF24">
    <property type="entry name" value="2-METHOXY-6-POLYPRENYL-1,4-BENZOQUINOL METHYLASE, MITOCHONDRIAL"/>
    <property type="match status" value="1"/>
</dbReference>